<dbReference type="AlphaFoldDB" id="A0A975MP75"/>
<reference evidence="2" key="1">
    <citation type="submission" date="2021-04" db="EMBL/GenBank/DDBJ databases">
        <title>Draft genome sequence data of methanotrophic Methylovulum sp. strain S1L and Methylomonas sp. strain S2AM isolated from boreal lake water columns.</title>
        <authorList>
            <person name="Rissanen A.J."/>
            <person name="Mangayil R."/>
            <person name="Svenning M.M."/>
            <person name="Khanongnuch R."/>
        </authorList>
    </citation>
    <scope>NUCLEOTIDE SEQUENCE</scope>
    <source>
        <strain evidence="2">S2AM</strain>
    </source>
</reference>
<dbReference type="EMBL" id="CP073754">
    <property type="protein sequence ID" value="QWF70944.1"/>
    <property type="molecule type" value="Genomic_DNA"/>
</dbReference>
<sequence length="153" mass="16653">MLSLNRTPLLLLLLASLNIGAAESDKAIDITVYRSESCSCCRKWQDHLQQNNFNIKSLVSDDLQAVKDKYGIPDKLASCHTALVNGYIVEGHVPAQDIRKLLQTKPNIVGIAAPGMPMGSPGMEMGDTQASFQVISVDKSGHFEVFSNHNGNQ</sequence>
<dbReference type="Pfam" id="PF04214">
    <property type="entry name" value="DUF411"/>
    <property type="match status" value="1"/>
</dbReference>
<dbReference type="Proteomes" id="UP000676649">
    <property type="component" value="Chromosome"/>
</dbReference>
<gene>
    <name evidence="2" type="ORF">KEF85_00090</name>
</gene>
<dbReference type="KEGG" id="mpad:KEF85_00090"/>
<keyword evidence="3" id="KW-1185">Reference proteome</keyword>
<evidence type="ECO:0000313" key="2">
    <source>
        <dbReference type="EMBL" id="QWF70944.1"/>
    </source>
</evidence>
<evidence type="ECO:0000313" key="3">
    <source>
        <dbReference type="Proteomes" id="UP000676649"/>
    </source>
</evidence>
<organism evidence="2 3">
    <name type="scientific">Methylomonas paludis</name>
    <dbReference type="NCBI Taxonomy" id="1173101"/>
    <lineage>
        <taxon>Bacteria</taxon>
        <taxon>Pseudomonadati</taxon>
        <taxon>Pseudomonadota</taxon>
        <taxon>Gammaproteobacteria</taxon>
        <taxon>Methylococcales</taxon>
        <taxon>Methylococcaceae</taxon>
        <taxon>Methylomonas</taxon>
    </lineage>
</organism>
<keyword evidence="1" id="KW-0732">Signal</keyword>
<protein>
    <submittedName>
        <fullName evidence="2">DUF411 domain-containing protein</fullName>
    </submittedName>
</protein>
<dbReference type="InterPro" id="IPR036249">
    <property type="entry name" value="Thioredoxin-like_sf"/>
</dbReference>
<feature type="signal peptide" evidence="1">
    <location>
        <begin position="1"/>
        <end position="21"/>
    </location>
</feature>
<dbReference type="SUPFAM" id="SSF52833">
    <property type="entry name" value="Thioredoxin-like"/>
    <property type="match status" value="1"/>
</dbReference>
<dbReference type="RefSeq" id="WP_215582457.1">
    <property type="nucleotide sequence ID" value="NZ_CP073754.1"/>
</dbReference>
<feature type="chain" id="PRO_5037294600" evidence="1">
    <location>
        <begin position="22"/>
        <end position="153"/>
    </location>
</feature>
<proteinExistence type="predicted"/>
<evidence type="ECO:0000256" key="1">
    <source>
        <dbReference type="SAM" id="SignalP"/>
    </source>
</evidence>
<dbReference type="InterPro" id="IPR007332">
    <property type="entry name" value="DUF411"/>
</dbReference>
<name>A0A975MP75_9GAMM</name>
<accession>A0A975MP75</accession>